<keyword evidence="2" id="KW-1185">Reference proteome</keyword>
<evidence type="ECO:0000313" key="1">
    <source>
        <dbReference type="EMBL" id="MFC0547038.1"/>
    </source>
</evidence>
<dbReference type="Proteomes" id="UP001589810">
    <property type="component" value="Unassembled WGS sequence"/>
</dbReference>
<evidence type="ECO:0000313" key="2">
    <source>
        <dbReference type="Proteomes" id="UP001589810"/>
    </source>
</evidence>
<gene>
    <name evidence="1" type="ORF">ACFFH7_36395</name>
</gene>
<sequence length="142" mass="15318">MTEGGEQETATPAMRLGYELNVALVGHEIASIARRMDAAAVRNDVRPLREFKEQLDDAIEGVGHLVTPGAWLAAKGAAAPDDGDPAPSLDSLAREMFALANRWHDATQEKAFDAFAVLGHDLNTLAKRVDRADRSVWGDPAE</sequence>
<protein>
    <recommendedName>
        <fullName evidence="3">PE domain-containing protein</fullName>
    </recommendedName>
</protein>
<reference evidence="1 2" key="1">
    <citation type="submission" date="2024-09" db="EMBL/GenBank/DDBJ databases">
        <authorList>
            <person name="Sun Q."/>
            <person name="Mori K."/>
        </authorList>
    </citation>
    <scope>NUCLEOTIDE SEQUENCE [LARGE SCALE GENOMIC DNA]</scope>
    <source>
        <strain evidence="1 2">TBRC 1432</strain>
    </source>
</reference>
<organism evidence="1 2">
    <name type="scientific">Kutzneria chonburiensis</name>
    <dbReference type="NCBI Taxonomy" id="1483604"/>
    <lineage>
        <taxon>Bacteria</taxon>
        <taxon>Bacillati</taxon>
        <taxon>Actinomycetota</taxon>
        <taxon>Actinomycetes</taxon>
        <taxon>Pseudonocardiales</taxon>
        <taxon>Pseudonocardiaceae</taxon>
        <taxon>Kutzneria</taxon>
    </lineage>
</organism>
<evidence type="ECO:0008006" key="3">
    <source>
        <dbReference type="Google" id="ProtNLM"/>
    </source>
</evidence>
<comment type="caution">
    <text evidence="1">The sequence shown here is derived from an EMBL/GenBank/DDBJ whole genome shotgun (WGS) entry which is preliminary data.</text>
</comment>
<dbReference type="RefSeq" id="WP_273937268.1">
    <property type="nucleotide sequence ID" value="NZ_CP097263.1"/>
</dbReference>
<name>A0ABV6N372_9PSEU</name>
<accession>A0ABV6N372</accession>
<proteinExistence type="predicted"/>
<dbReference type="EMBL" id="JBHLUD010000013">
    <property type="protein sequence ID" value="MFC0547038.1"/>
    <property type="molecule type" value="Genomic_DNA"/>
</dbReference>